<sequence>MARYLVRRLFTMTIALWLIITITFAMMHAIPGGPFASEKKLPDAVKKNLEERYRLNDPLWKQYLDYLTNLLRGDLGPSFKYEHQTVNDIIKTAFPVSAALGSLAILFSLMVGLPAGIVAALKQNRWQDYLCMVLTALCFSVPSFILSGLLMYVFAYHFGWLPPAMWGTWQQVILPTIALSAFPTAIIARLMRSSMLEVMQQDYLRTARAKGLPESMIVLRHALRNAILPVVTYMGPLIATILTGSFVVESIFAVPGLGRWFVQSVSSRDYTVILGVTVFYSAFLMLMNLLVDFAYTWIDPRIKITGSKEA</sequence>
<dbReference type="InterPro" id="IPR035906">
    <property type="entry name" value="MetI-like_sf"/>
</dbReference>
<dbReference type="InterPro" id="IPR000515">
    <property type="entry name" value="MetI-like"/>
</dbReference>
<evidence type="ECO:0000256" key="6">
    <source>
        <dbReference type="ARBA" id="ARBA00023136"/>
    </source>
</evidence>
<name>A0A2C6LHQ9_9FIRM</name>
<feature type="transmembrane region" description="Helical" evidence="7">
    <location>
        <begin position="272"/>
        <end position="298"/>
    </location>
</feature>
<evidence type="ECO:0000256" key="7">
    <source>
        <dbReference type="RuleBase" id="RU363032"/>
    </source>
</evidence>
<evidence type="ECO:0000256" key="1">
    <source>
        <dbReference type="ARBA" id="ARBA00004651"/>
    </source>
</evidence>
<comment type="subcellular location">
    <subcellularLocation>
        <location evidence="1 7">Cell membrane</location>
        <topology evidence="1 7">Multi-pass membrane protein</topology>
    </subcellularLocation>
</comment>
<evidence type="ECO:0000313" key="9">
    <source>
        <dbReference type="EMBL" id="PHJ37920.1"/>
    </source>
</evidence>
<keyword evidence="4 7" id="KW-0812">Transmembrane</keyword>
<dbReference type="PROSITE" id="PS50928">
    <property type="entry name" value="ABC_TM1"/>
    <property type="match status" value="1"/>
</dbReference>
<dbReference type="PANTHER" id="PTHR43163">
    <property type="entry name" value="DIPEPTIDE TRANSPORT SYSTEM PERMEASE PROTEIN DPPB-RELATED"/>
    <property type="match status" value="1"/>
</dbReference>
<protein>
    <submittedName>
        <fullName evidence="9">Peptide ABC transporter permease</fullName>
    </submittedName>
</protein>
<keyword evidence="3" id="KW-1003">Cell membrane</keyword>
<dbReference type="CDD" id="cd06261">
    <property type="entry name" value="TM_PBP2"/>
    <property type="match status" value="1"/>
</dbReference>
<evidence type="ECO:0000256" key="3">
    <source>
        <dbReference type="ARBA" id="ARBA00022475"/>
    </source>
</evidence>
<dbReference type="Pfam" id="PF19300">
    <property type="entry name" value="BPD_transp_1_N"/>
    <property type="match status" value="1"/>
</dbReference>
<evidence type="ECO:0000259" key="8">
    <source>
        <dbReference type="PROSITE" id="PS50928"/>
    </source>
</evidence>
<evidence type="ECO:0000256" key="5">
    <source>
        <dbReference type="ARBA" id="ARBA00022989"/>
    </source>
</evidence>
<comment type="caution">
    <text evidence="9">The sequence shown here is derived from an EMBL/GenBank/DDBJ whole genome shotgun (WGS) entry which is preliminary data.</text>
</comment>
<dbReference type="EMBL" id="AWQQ01000067">
    <property type="protein sequence ID" value="PHJ37920.1"/>
    <property type="molecule type" value="Genomic_DNA"/>
</dbReference>
<dbReference type="InterPro" id="IPR045621">
    <property type="entry name" value="BPD_transp_1_N"/>
</dbReference>
<dbReference type="GO" id="GO:0005886">
    <property type="term" value="C:plasma membrane"/>
    <property type="evidence" value="ECO:0007669"/>
    <property type="project" value="UniProtKB-SubCell"/>
</dbReference>
<reference evidence="9 10" key="1">
    <citation type="submission" date="2013-09" db="EMBL/GenBank/DDBJ databases">
        <title>Biodegradation of hydrocarbons in the deep terrestrial subsurface : characterization of a microbial consortium composed of two Desulfotomaculum species originating from a deep geological formation.</title>
        <authorList>
            <person name="Aullo T."/>
            <person name="Berlendis S."/>
            <person name="Lascourreges J.-F."/>
            <person name="Dessort D."/>
            <person name="Saint-Laurent S."/>
            <person name="Schraauwers B."/>
            <person name="Mas J."/>
            <person name="Magot M."/>
            <person name="Ranchou-Peyruse A."/>
        </authorList>
    </citation>
    <scope>NUCLEOTIDE SEQUENCE [LARGE SCALE GENOMIC DNA]</scope>
    <source>
        <strain evidence="9 10">Bs107</strain>
    </source>
</reference>
<feature type="transmembrane region" description="Helical" evidence="7">
    <location>
        <begin position="133"/>
        <end position="160"/>
    </location>
</feature>
<dbReference type="OrthoDB" id="9773221at2"/>
<feature type="transmembrane region" description="Helical" evidence="7">
    <location>
        <begin position="226"/>
        <end position="252"/>
    </location>
</feature>
<dbReference type="Proteomes" id="UP000222564">
    <property type="component" value="Unassembled WGS sequence"/>
</dbReference>
<accession>A0A2C6LHQ9</accession>
<feature type="domain" description="ABC transmembrane type-1" evidence="8">
    <location>
        <begin position="94"/>
        <end position="291"/>
    </location>
</feature>
<keyword evidence="2 7" id="KW-0813">Transport</keyword>
<organism evidence="9 10">
    <name type="scientific">Desulforamulus profundi</name>
    <dbReference type="NCBI Taxonomy" id="1383067"/>
    <lineage>
        <taxon>Bacteria</taxon>
        <taxon>Bacillati</taxon>
        <taxon>Bacillota</taxon>
        <taxon>Clostridia</taxon>
        <taxon>Eubacteriales</taxon>
        <taxon>Peptococcaceae</taxon>
        <taxon>Desulforamulus</taxon>
    </lineage>
</organism>
<dbReference type="Pfam" id="PF00528">
    <property type="entry name" value="BPD_transp_1"/>
    <property type="match status" value="1"/>
</dbReference>
<proteinExistence type="inferred from homology"/>
<comment type="similarity">
    <text evidence="7">Belongs to the binding-protein-dependent transport system permease family.</text>
</comment>
<evidence type="ECO:0000256" key="4">
    <source>
        <dbReference type="ARBA" id="ARBA00022692"/>
    </source>
</evidence>
<evidence type="ECO:0000313" key="10">
    <source>
        <dbReference type="Proteomes" id="UP000222564"/>
    </source>
</evidence>
<keyword evidence="6 7" id="KW-0472">Membrane</keyword>
<feature type="transmembrane region" description="Helical" evidence="7">
    <location>
        <begin position="9"/>
        <end position="30"/>
    </location>
</feature>
<keyword evidence="5 7" id="KW-1133">Transmembrane helix</keyword>
<evidence type="ECO:0000256" key="2">
    <source>
        <dbReference type="ARBA" id="ARBA00022448"/>
    </source>
</evidence>
<dbReference type="SUPFAM" id="SSF161098">
    <property type="entry name" value="MetI-like"/>
    <property type="match status" value="1"/>
</dbReference>
<dbReference type="Gene3D" id="1.10.3720.10">
    <property type="entry name" value="MetI-like"/>
    <property type="match status" value="1"/>
</dbReference>
<feature type="transmembrane region" description="Helical" evidence="7">
    <location>
        <begin position="172"/>
        <end position="191"/>
    </location>
</feature>
<keyword evidence="10" id="KW-1185">Reference proteome</keyword>
<dbReference type="PANTHER" id="PTHR43163:SF6">
    <property type="entry name" value="DIPEPTIDE TRANSPORT SYSTEM PERMEASE PROTEIN DPPB-RELATED"/>
    <property type="match status" value="1"/>
</dbReference>
<feature type="transmembrane region" description="Helical" evidence="7">
    <location>
        <begin position="98"/>
        <end position="121"/>
    </location>
</feature>
<dbReference type="RefSeq" id="WP_099083362.1">
    <property type="nucleotide sequence ID" value="NZ_AWQQ01000067.1"/>
</dbReference>
<gene>
    <name evidence="9" type="ORF">P378_12480</name>
</gene>
<dbReference type="GO" id="GO:0055085">
    <property type="term" value="P:transmembrane transport"/>
    <property type="evidence" value="ECO:0007669"/>
    <property type="project" value="InterPro"/>
</dbReference>
<dbReference type="AlphaFoldDB" id="A0A2C6LHQ9"/>